<feature type="region of interest" description="Disordered" evidence="1">
    <location>
        <begin position="90"/>
        <end position="165"/>
    </location>
</feature>
<keyword evidence="3" id="KW-1185">Reference proteome</keyword>
<evidence type="ECO:0000313" key="3">
    <source>
        <dbReference type="Proteomes" id="UP001159641"/>
    </source>
</evidence>
<dbReference type="Proteomes" id="UP001159641">
    <property type="component" value="Unassembled WGS sequence"/>
</dbReference>
<reference evidence="2 3" key="1">
    <citation type="submission" date="2022-11" db="EMBL/GenBank/DDBJ databases">
        <title>Whole genome sequence of Eschrichtius robustus ER-17-0199.</title>
        <authorList>
            <person name="Bruniche-Olsen A."/>
            <person name="Black A.N."/>
            <person name="Fields C.J."/>
            <person name="Walden K."/>
            <person name="Dewoody J.A."/>
        </authorList>
    </citation>
    <scope>NUCLEOTIDE SEQUENCE [LARGE SCALE GENOMIC DNA]</scope>
    <source>
        <strain evidence="2">ER-17-0199</strain>
        <tissue evidence="2">Blubber</tissue>
    </source>
</reference>
<feature type="compositionally biased region" description="Basic and acidic residues" evidence="1">
    <location>
        <begin position="53"/>
        <end position="69"/>
    </location>
</feature>
<comment type="caution">
    <text evidence="2">The sequence shown here is derived from an EMBL/GenBank/DDBJ whole genome shotgun (WGS) entry which is preliminary data.</text>
</comment>
<dbReference type="EMBL" id="JAIQCJ010002152">
    <property type="protein sequence ID" value="KAJ8780634.1"/>
    <property type="molecule type" value="Genomic_DNA"/>
</dbReference>
<sequence>MAERGPSFLQAKEGDSQCPTPGTARAPKAQITLKPALMRFLDARQCPRGCAHQSEEAIKKQAPEEDAKTRPLRRKRPVLSRRIWGMWEERVPAGSGPRGQGARMPTGAHTLSPSPRIPGASAAQEEQASCAQRWTCRSAEGPANQPEIRTPRGLPLQVDEIPEPF</sequence>
<protein>
    <submittedName>
        <fullName evidence="2">Uncharacterized protein</fullName>
    </submittedName>
</protein>
<proteinExistence type="predicted"/>
<organism evidence="2 3">
    <name type="scientific">Eschrichtius robustus</name>
    <name type="common">California gray whale</name>
    <name type="synonym">Eschrichtius gibbosus</name>
    <dbReference type="NCBI Taxonomy" id="9764"/>
    <lineage>
        <taxon>Eukaryota</taxon>
        <taxon>Metazoa</taxon>
        <taxon>Chordata</taxon>
        <taxon>Craniata</taxon>
        <taxon>Vertebrata</taxon>
        <taxon>Euteleostomi</taxon>
        <taxon>Mammalia</taxon>
        <taxon>Eutheria</taxon>
        <taxon>Laurasiatheria</taxon>
        <taxon>Artiodactyla</taxon>
        <taxon>Whippomorpha</taxon>
        <taxon>Cetacea</taxon>
        <taxon>Mysticeti</taxon>
        <taxon>Eschrichtiidae</taxon>
        <taxon>Eschrichtius</taxon>
    </lineage>
</organism>
<name>A0AB34GQC5_ESCRO</name>
<evidence type="ECO:0000313" key="2">
    <source>
        <dbReference type="EMBL" id="KAJ8780634.1"/>
    </source>
</evidence>
<gene>
    <name evidence="2" type="ORF">J1605_000677</name>
</gene>
<evidence type="ECO:0000256" key="1">
    <source>
        <dbReference type="SAM" id="MobiDB-lite"/>
    </source>
</evidence>
<feature type="region of interest" description="Disordered" evidence="1">
    <location>
        <begin position="48"/>
        <end position="76"/>
    </location>
</feature>
<accession>A0AB34GQC5</accession>
<feature type="region of interest" description="Disordered" evidence="1">
    <location>
        <begin position="1"/>
        <end position="30"/>
    </location>
</feature>
<feature type="compositionally biased region" description="Low complexity" evidence="1">
    <location>
        <begin position="120"/>
        <end position="132"/>
    </location>
</feature>
<dbReference type="AlphaFoldDB" id="A0AB34GQC5"/>